<evidence type="ECO:0000313" key="3">
    <source>
        <dbReference type="Proteomes" id="UP000655044"/>
    </source>
</evidence>
<feature type="region of interest" description="Disordered" evidence="1">
    <location>
        <begin position="249"/>
        <end position="330"/>
    </location>
</feature>
<dbReference type="RefSeq" id="WP_068920833.1">
    <property type="nucleotide sequence ID" value="NZ_BMQP01000024.1"/>
</dbReference>
<evidence type="ECO:0008006" key="4">
    <source>
        <dbReference type="Google" id="ProtNLM"/>
    </source>
</evidence>
<name>A0A8J3S620_PLARO</name>
<reference evidence="2" key="1">
    <citation type="submission" date="2021-01" db="EMBL/GenBank/DDBJ databases">
        <title>Whole genome shotgun sequence of Planobispora rosea NBRC 15558.</title>
        <authorList>
            <person name="Komaki H."/>
            <person name="Tamura T."/>
        </authorList>
    </citation>
    <scope>NUCLEOTIDE SEQUENCE</scope>
    <source>
        <strain evidence="2">NBRC 15558</strain>
    </source>
</reference>
<dbReference type="AlphaFoldDB" id="A0A8J3S620"/>
<comment type="caution">
    <text evidence="2">The sequence shown here is derived from an EMBL/GenBank/DDBJ whole genome shotgun (WGS) entry which is preliminary data.</text>
</comment>
<dbReference type="Proteomes" id="UP000655044">
    <property type="component" value="Unassembled WGS sequence"/>
</dbReference>
<evidence type="ECO:0000313" key="2">
    <source>
        <dbReference type="EMBL" id="GIH84163.1"/>
    </source>
</evidence>
<proteinExistence type="predicted"/>
<sequence>MWRYRWSSLVLILLAGALAAAASLFLLTGVTATARFAVTDPRSTTFLRQGVSSDSSYIAYTAQRAAFAESAGVLDKARQLLATEQSIQVKLEELREAVEVKAGTGGGIIEVTATARTDMKAAQIANAVVAAYQILTEADAQREQDKLLKSVRSTRIRIQSEMKRVPPGGATATSLAEALVQLQLKESDAAIDLAQYSSGVRFVDQANPLRITPTQLPKNVAIGLAVGVMIATVISFLRATNPIAGVQRVTTGAGQRAARRNTLPVRLSRSPAPRPEFRPSPKPDPEHDPEHDHDHDPEQPVRSAQPTRSAQSAQSARSAHSDDSIDDSTVVYDKDELLSYTPAPAKPLDNEAVVIVESSAGRPKNAG</sequence>
<feature type="compositionally biased region" description="Basic and acidic residues" evidence="1">
    <location>
        <begin position="275"/>
        <end position="299"/>
    </location>
</feature>
<organism evidence="2 3">
    <name type="scientific">Planobispora rosea</name>
    <dbReference type="NCBI Taxonomy" id="35762"/>
    <lineage>
        <taxon>Bacteria</taxon>
        <taxon>Bacillati</taxon>
        <taxon>Actinomycetota</taxon>
        <taxon>Actinomycetes</taxon>
        <taxon>Streptosporangiales</taxon>
        <taxon>Streptosporangiaceae</taxon>
        <taxon>Planobispora</taxon>
    </lineage>
</organism>
<keyword evidence="3" id="KW-1185">Reference proteome</keyword>
<protein>
    <recommendedName>
        <fullName evidence="4">Polysaccharide chain length determinant N-terminal domain-containing protein</fullName>
    </recommendedName>
</protein>
<feature type="compositionally biased region" description="Low complexity" evidence="1">
    <location>
        <begin position="302"/>
        <end position="318"/>
    </location>
</feature>
<dbReference type="EMBL" id="BOOI01000021">
    <property type="protein sequence ID" value="GIH84163.1"/>
    <property type="molecule type" value="Genomic_DNA"/>
</dbReference>
<gene>
    <name evidence="2" type="ORF">Pro02_25710</name>
</gene>
<evidence type="ECO:0000256" key="1">
    <source>
        <dbReference type="SAM" id="MobiDB-lite"/>
    </source>
</evidence>
<accession>A0A8J3S620</accession>